<dbReference type="EMBL" id="CP022048">
    <property type="protein sequence ID" value="ASE39369.1"/>
    <property type="molecule type" value="Genomic_DNA"/>
</dbReference>
<dbReference type="KEGG" id="bvc:CEP68_07550"/>
<dbReference type="AlphaFoldDB" id="A0A1Z3U7W8"/>
<dbReference type="RefSeq" id="WP_088582562.1">
    <property type="nucleotide sequence ID" value="NZ_CP022048.2"/>
</dbReference>
<dbReference type="GeneID" id="34013431"/>
<name>A0A1Z3U7W8_BREVE</name>
<evidence type="ECO:0000313" key="1">
    <source>
        <dbReference type="EMBL" id="ASE39369.1"/>
    </source>
</evidence>
<gene>
    <name evidence="1" type="ORF">CEP68_07550</name>
</gene>
<reference evidence="2" key="1">
    <citation type="submission" date="2017-06" db="EMBL/GenBank/DDBJ databases">
        <title>FDA dAtabase for Regulatory Grade micrObial Sequences (FDA-ARGOS): Supporting development and validation of Infectious Disease Dx tests.</title>
        <authorList>
            <person name="Minogue T."/>
            <person name="Wolcott M."/>
            <person name="Wasieloski L."/>
            <person name="Aguilar W."/>
            <person name="Moore D."/>
            <person name="Tallon L."/>
            <person name="Sadzewicz L."/>
            <person name="Sengamalay N."/>
            <person name="Ott S."/>
            <person name="Godinez A."/>
            <person name="Nagaraj S."/>
            <person name="Nadendla S."/>
            <person name="Geyer C."/>
            <person name="Sichtig H."/>
        </authorList>
    </citation>
    <scope>NUCLEOTIDE SEQUENCE [LARGE SCALE GENOMIC DNA]</scope>
    <source>
        <strain evidence="2">FDAARGOS_289</strain>
    </source>
</reference>
<dbReference type="Proteomes" id="UP000197050">
    <property type="component" value="Chromosome"/>
</dbReference>
<evidence type="ECO:0000313" key="2">
    <source>
        <dbReference type="Proteomes" id="UP000197050"/>
    </source>
</evidence>
<protein>
    <submittedName>
        <fullName evidence="1">Uncharacterized protein</fullName>
    </submittedName>
</protein>
<organism evidence="1 2">
    <name type="scientific">Brevundimonas vesicularis</name>
    <name type="common">Pseudomonas vesicularis</name>
    <dbReference type="NCBI Taxonomy" id="41276"/>
    <lineage>
        <taxon>Bacteria</taxon>
        <taxon>Pseudomonadati</taxon>
        <taxon>Pseudomonadota</taxon>
        <taxon>Alphaproteobacteria</taxon>
        <taxon>Caulobacterales</taxon>
        <taxon>Caulobacteraceae</taxon>
        <taxon>Brevundimonas</taxon>
    </lineage>
</organism>
<sequence>MKLSADHPLDTVEMAWALERRANRHSIQTIAQQSGRPETEWTEAMHTGEAAFAPNAVIEERYVLVRDALRIGLSMELMSIAVRAPRAWCAEAGKREMARCHGSAS</sequence>
<accession>A0A1Z3U7W8</accession>
<proteinExistence type="predicted"/>